<keyword evidence="11" id="KW-0175">Coiled coil</keyword>
<accession>A0ABD2ME66</accession>
<keyword evidence="7" id="KW-0418">Kinase</keyword>
<dbReference type="PROSITE" id="PS50011">
    <property type="entry name" value="PROTEIN_KINASE_DOM"/>
    <property type="match status" value="1"/>
</dbReference>
<evidence type="ECO:0000256" key="4">
    <source>
        <dbReference type="ARBA" id="ARBA00022553"/>
    </source>
</evidence>
<dbReference type="GO" id="GO:0005524">
    <property type="term" value="F:ATP binding"/>
    <property type="evidence" value="ECO:0007669"/>
    <property type="project" value="UniProtKB-UniRule"/>
</dbReference>
<sequence length="1074" mass="118255">MGENDDGDGIAGGAVGGMTSAAAAASADSALSVHDEFAGLQKELAKELKVKDGLERFLSMASVLNPKAYTPELLEHSREMYEESKAKSTYLRMQLERLKLQERSNLAGADANGCGGASGGGGAQQKNEAEAKNESRIDDLTYRLRKESALIAGANNMLKLFGEQKKADQKSVMNAHETCANAHEKLDLIRLALKKYSEQLPQGSPRREHLDRELVVAQHQQQDEGRKASVVAATSDGGSSSTASGSPQHNHAGGGGAGDNWMYSQQQTATTTITSSAPSSQSPWTTTATGAAATVGSGGSESGSTMTTPATATTPAATVVAAPQQKTSVASGAANYGNNNVGNNDGSNSERRQQQLVLYTQTQNLLAVSGKLELRLIGCRELMSKTELQANLGKTKAGKMPRQQSNTKVVPAEEVYAQIRVDNKMVATTKTKALSDNCWDQHFSIDLDLAKELEIEVYYKDKRSTMCAFAVLKLGDLIDKNHSTGKMVTMEPQGTLFFEHFYLDPIVSRKPKLERQKRLFNLKERKATARRAMGPILWGRFIKGSSPTPQQYEPCVSFATFNATTATAGANASAPAAAVQQQHQQQMPQGVVLDFEPSLPAAQQQQQHPSVFLNTAAATAKNDQQHHQQQLQHLDMLLQQTHIGTARGGGGGAPAMRSGAGGAVQPSPQPHQQHQQQHQQQYMQQQQLLLMRAAAAEQQQQQAMLQQQQRKHEQQKMAPLLPTVTSAAAVAPTPAALAIDDFRLIAVLGRGHFGKVILSQHRRSTAYYALKILKKGDILARDEVESLMVEKRILEIASSSKHPFLINLYATFQTHDHVFFVMEYAMGGDLMRHIHDDIFAEDRACFYAACILLGLEFLHANNIVYRDLKLDNLILDRDGYVKLADFGLCKEGMGPFDKTSTFCGTPEFLAPEVLTENSYTRAIDWWGLGVLIFEMLVGEPPFSGSDEEEIFDSIVSDEVNYPQYLSIESIAIMRRLMRKNAEKRIGSGEEDAREIKKQRFFMHIHWDSLLSKQIRPKFVPQIANPEDVSNFDEEFTREQPRFSCAKAKRAVTEADTELFRKFDFNNLPHHHHHH</sequence>
<dbReference type="SMART" id="SM00742">
    <property type="entry name" value="Hr1"/>
    <property type="match status" value="2"/>
</dbReference>
<evidence type="ECO:0000256" key="1">
    <source>
        <dbReference type="ARBA" id="ARBA00005490"/>
    </source>
</evidence>
<keyword evidence="4" id="KW-0597">Phosphoprotein</keyword>
<name>A0ABD2ME66_9BILA</name>
<evidence type="ECO:0000259" key="15">
    <source>
        <dbReference type="PROSITE" id="PS51285"/>
    </source>
</evidence>
<dbReference type="AlphaFoldDB" id="A0ABD2ME66"/>
<dbReference type="InterPro" id="IPR017892">
    <property type="entry name" value="Pkinase_C"/>
</dbReference>
<dbReference type="PROSITE" id="PS00107">
    <property type="entry name" value="PROTEIN_KINASE_ATP"/>
    <property type="match status" value="1"/>
</dbReference>
<evidence type="ECO:0000259" key="14">
    <source>
        <dbReference type="PROSITE" id="PS50011"/>
    </source>
</evidence>
<feature type="binding site" evidence="12">
    <location>
        <position position="771"/>
    </location>
    <ligand>
        <name>ATP</name>
        <dbReference type="ChEBI" id="CHEBI:30616"/>
    </ligand>
</feature>
<feature type="compositionally biased region" description="Gly residues" evidence="13">
    <location>
        <begin position="113"/>
        <end position="123"/>
    </location>
</feature>
<dbReference type="CDD" id="cd05589">
    <property type="entry name" value="STKc_PKN"/>
    <property type="match status" value="1"/>
</dbReference>
<keyword evidence="6 12" id="KW-0547">Nucleotide-binding</keyword>
<keyword evidence="8 12" id="KW-0067">ATP-binding</keyword>
<dbReference type="InterPro" id="IPR000961">
    <property type="entry name" value="AGC-kinase_C"/>
</dbReference>
<dbReference type="InterPro" id="IPR008271">
    <property type="entry name" value="Ser/Thr_kinase_AS"/>
</dbReference>
<evidence type="ECO:0000313" key="17">
    <source>
        <dbReference type="EMBL" id="KAL3125791.1"/>
    </source>
</evidence>
<evidence type="ECO:0000256" key="9">
    <source>
        <dbReference type="ARBA" id="ARBA00047272"/>
    </source>
</evidence>
<dbReference type="FunFam" id="1.10.510.10:FF:000038">
    <property type="entry name" value="serine/threonine-protein kinase N2 isoform X1"/>
    <property type="match status" value="1"/>
</dbReference>
<feature type="compositionally biased region" description="Low complexity" evidence="13">
    <location>
        <begin position="654"/>
        <end position="684"/>
    </location>
</feature>
<proteinExistence type="inferred from homology"/>
<dbReference type="Gene3D" id="1.10.510.10">
    <property type="entry name" value="Transferase(Phosphotransferase) domain 1"/>
    <property type="match status" value="1"/>
</dbReference>
<dbReference type="Gene3D" id="3.30.200.20">
    <property type="entry name" value="Phosphorylase Kinase, domain 1"/>
    <property type="match status" value="1"/>
</dbReference>
<dbReference type="Pfam" id="PF00433">
    <property type="entry name" value="Pkinase_C"/>
    <property type="match status" value="1"/>
</dbReference>
<feature type="region of interest" description="Disordered" evidence="13">
    <location>
        <begin position="330"/>
        <end position="350"/>
    </location>
</feature>
<dbReference type="PROSITE" id="PS51860">
    <property type="entry name" value="REM_1"/>
    <property type="match status" value="1"/>
</dbReference>
<dbReference type="GO" id="GO:0004697">
    <property type="term" value="F:diacylglycerol-dependent serine/threonine kinase activity"/>
    <property type="evidence" value="ECO:0007669"/>
    <property type="project" value="UniProtKB-EC"/>
</dbReference>
<evidence type="ECO:0000256" key="7">
    <source>
        <dbReference type="ARBA" id="ARBA00022777"/>
    </source>
</evidence>
<feature type="compositionally biased region" description="Low complexity" evidence="13">
    <location>
        <begin position="330"/>
        <end position="347"/>
    </location>
</feature>
<dbReference type="Gene3D" id="1.10.287.160">
    <property type="entry name" value="HR1 repeat"/>
    <property type="match status" value="2"/>
</dbReference>
<evidence type="ECO:0000259" key="16">
    <source>
        <dbReference type="PROSITE" id="PS51860"/>
    </source>
</evidence>
<comment type="catalytic activity">
    <reaction evidence="9">
        <text>L-threonyl-[protein] + ATP = O-phospho-L-threonyl-[protein] + ADP + H(+)</text>
        <dbReference type="Rhea" id="RHEA:46608"/>
        <dbReference type="Rhea" id="RHEA-COMP:11060"/>
        <dbReference type="Rhea" id="RHEA-COMP:11605"/>
        <dbReference type="ChEBI" id="CHEBI:15378"/>
        <dbReference type="ChEBI" id="CHEBI:30013"/>
        <dbReference type="ChEBI" id="CHEBI:30616"/>
        <dbReference type="ChEBI" id="CHEBI:61977"/>
        <dbReference type="ChEBI" id="CHEBI:456216"/>
        <dbReference type="EC" id="2.7.11.13"/>
    </reaction>
</comment>
<dbReference type="FunFam" id="3.30.200.20:FF:000058">
    <property type="entry name" value="Putative serine/threonine-protein kinase N2"/>
    <property type="match status" value="1"/>
</dbReference>
<dbReference type="Gene3D" id="2.60.40.150">
    <property type="entry name" value="C2 domain"/>
    <property type="match status" value="1"/>
</dbReference>
<dbReference type="InterPro" id="IPR011072">
    <property type="entry name" value="HR1_rho-bd"/>
</dbReference>
<evidence type="ECO:0000313" key="18">
    <source>
        <dbReference type="Proteomes" id="UP001620626"/>
    </source>
</evidence>
<feature type="domain" description="Protein kinase" evidence="14">
    <location>
        <begin position="742"/>
        <end position="1001"/>
    </location>
</feature>
<dbReference type="SUPFAM" id="SSF56112">
    <property type="entry name" value="Protein kinase-like (PK-like)"/>
    <property type="match status" value="1"/>
</dbReference>
<dbReference type="SUPFAM" id="SSF49562">
    <property type="entry name" value="C2 domain (Calcium/lipid-binding domain, CaLB)"/>
    <property type="match status" value="1"/>
</dbReference>
<comment type="similarity">
    <text evidence="1">Belongs to the protein kinase superfamily. AGC Ser/Thr protein kinase family. PKC subfamily.</text>
</comment>
<evidence type="ECO:0000256" key="13">
    <source>
        <dbReference type="SAM" id="MobiDB-lite"/>
    </source>
</evidence>
<feature type="compositionally biased region" description="Low complexity" evidence="13">
    <location>
        <begin position="228"/>
        <end position="246"/>
    </location>
</feature>
<comment type="caution">
    <text evidence="17">The sequence shown here is derived from an EMBL/GenBank/DDBJ whole genome shotgun (WGS) entry which is preliminary data.</text>
</comment>
<gene>
    <name evidence="17" type="ORF">niasHT_009157</name>
</gene>
<feature type="compositionally biased region" description="Low complexity" evidence="13">
    <location>
        <begin position="264"/>
        <end position="295"/>
    </location>
</feature>
<dbReference type="EMBL" id="JBICBT010000021">
    <property type="protein sequence ID" value="KAL3125791.1"/>
    <property type="molecule type" value="Genomic_DNA"/>
</dbReference>
<evidence type="ECO:0000256" key="3">
    <source>
        <dbReference type="ARBA" id="ARBA00022527"/>
    </source>
</evidence>
<protein>
    <recommendedName>
        <fullName evidence="2">protein kinase C</fullName>
        <ecNumber evidence="2">2.7.11.13</ecNumber>
    </recommendedName>
</protein>
<feature type="region of interest" description="Disordered" evidence="13">
    <location>
        <begin position="215"/>
        <end position="310"/>
    </location>
</feature>
<evidence type="ECO:0000256" key="11">
    <source>
        <dbReference type="PROSITE-ProRule" id="PRU01207"/>
    </source>
</evidence>
<feature type="domain" description="REM-1" evidence="16">
    <location>
        <begin position="121"/>
        <end position="202"/>
    </location>
</feature>
<feature type="region of interest" description="Disordered" evidence="13">
    <location>
        <begin position="111"/>
        <end position="134"/>
    </location>
</feature>
<dbReference type="SMART" id="SM00133">
    <property type="entry name" value="S_TK_X"/>
    <property type="match status" value="1"/>
</dbReference>
<evidence type="ECO:0000256" key="8">
    <source>
        <dbReference type="ARBA" id="ARBA00022840"/>
    </source>
</evidence>
<feature type="region of interest" description="Disordered" evidence="13">
    <location>
        <begin position="643"/>
        <end position="684"/>
    </location>
</feature>
<dbReference type="PANTHER" id="PTHR24351">
    <property type="entry name" value="RIBOSOMAL PROTEIN S6 KINASE"/>
    <property type="match status" value="1"/>
</dbReference>
<evidence type="ECO:0000256" key="2">
    <source>
        <dbReference type="ARBA" id="ARBA00012429"/>
    </source>
</evidence>
<dbReference type="InterPro" id="IPR035892">
    <property type="entry name" value="C2_domain_sf"/>
</dbReference>
<dbReference type="SUPFAM" id="SSF46585">
    <property type="entry name" value="HR1 repeat"/>
    <property type="match status" value="2"/>
</dbReference>
<dbReference type="InterPro" id="IPR036274">
    <property type="entry name" value="HR1_rpt_sf"/>
</dbReference>
<reference evidence="17 18" key="1">
    <citation type="submission" date="2024-10" db="EMBL/GenBank/DDBJ databases">
        <authorList>
            <person name="Kim D."/>
        </authorList>
    </citation>
    <scope>NUCLEOTIDE SEQUENCE [LARGE SCALE GENOMIC DNA]</scope>
    <source>
        <strain evidence="17">BH-2024</strain>
    </source>
</reference>
<feature type="domain" description="AGC-kinase C-terminal" evidence="15">
    <location>
        <begin position="1002"/>
        <end position="1074"/>
    </location>
</feature>
<evidence type="ECO:0000256" key="5">
    <source>
        <dbReference type="ARBA" id="ARBA00022679"/>
    </source>
</evidence>
<dbReference type="InterPro" id="IPR000719">
    <property type="entry name" value="Prot_kinase_dom"/>
</dbReference>
<dbReference type="InterPro" id="IPR011009">
    <property type="entry name" value="Kinase-like_dom_sf"/>
</dbReference>
<comment type="catalytic activity">
    <reaction evidence="10">
        <text>L-seryl-[protein] + ATP = O-phospho-L-seryl-[protein] + ADP + H(+)</text>
        <dbReference type="Rhea" id="RHEA:17989"/>
        <dbReference type="Rhea" id="RHEA-COMP:9863"/>
        <dbReference type="Rhea" id="RHEA-COMP:11604"/>
        <dbReference type="ChEBI" id="CHEBI:15378"/>
        <dbReference type="ChEBI" id="CHEBI:29999"/>
        <dbReference type="ChEBI" id="CHEBI:30616"/>
        <dbReference type="ChEBI" id="CHEBI:83421"/>
        <dbReference type="ChEBI" id="CHEBI:456216"/>
        <dbReference type="EC" id="2.7.11.13"/>
    </reaction>
</comment>
<keyword evidence="18" id="KW-1185">Reference proteome</keyword>
<dbReference type="EC" id="2.7.11.13" evidence="2"/>
<keyword evidence="5" id="KW-0808">Transferase</keyword>
<evidence type="ECO:0000256" key="10">
    <source>
        <dbReference type="ARBA" id="ARBA00047470"/>
    </source>
</evidence>
<keyword evidence="3" id="KW-0723">Serine/threonine-protein kinase</keyword>
<evidence type="ECO:0000256" key="12">
    <source>
        <dbReference type="PROSITE-ProRule" id="PRU10141"/>
    </source>
</evidence>
<dbReference type="InterPro" id="IPR017441">
    <property type="entry name" value="Protein_kinase_ATP_BS"/>
</dbReference>
<dbReference type="SMART" id="SM00220">
    <property type="entry name" value="S_TKc"/>
    <property type="match status" value="1"/>
</dbReference>
<dbReference type="PROSITE" id="PS51285">
    <property type="entry name" value="AGC_KINASE_CTER"/>
    <property type="match status" value="1"/>
</dbReference>
<dbReference type="Pfam" id="PF00069">
    <property type="entry name" value="Pkinase"/>
    <property type="match status" value="1"/>
</dbReference>
<dbReference type="Proteomes" id="UP001620626">
    <property type="component" value="Unassembled WGS sequence"/>
</dbReference>
<dbReference type="PROSITE" id="PS00108">
    <property type="entry name" value="PROTEIN_KINASE_ST"/>
    <property type="match status" value="1"/>
</dbReference>
<dbReference type="Pfam" id="PF02185">
    <property type="entry name" value="HR1"/>
    <property type="match status" value="1"/>
</dbReference>
<organism evidence="17 18">
    <name type="scientific">Heterodera trifolii</name>
    <dbReference type="NCBI Taxonomy" id="157864"/>
    <lineage>
        <taxon>Eukaryota</taxon>
        <taxon>Metazoa</taxon>
        <taxon>Ecdysozoa</taxon>
        <taxon>Nematoda</taxon>
        <taxon>Chromadorea</taxon>
        <taxon>Rhabditida</taxon>
        <taxon>Tylenchina</taxon>
        <taxon>Tylenchomorpha</taxon>
        <taxon>Tylenchoidea</taxon>
        <taxon>Heteroderidae</taxon>
        <taxon>Heteroderinae</taxon>
        <taxon>Heterodera</taxon>
    </lineage>
</organism>
<evidence type="ECO:0000256" key="6">
    <source>
        <dbReference type="ARBA" id="ARBA00022741"/>
    </source>
</evidence>